<evidence type="ECO:0000313" key="2">
    <source>
        <dbReference type="EMBL" id="MDJ1372778.1"/>
    </source>
</evidence>
<dbReference type="PANTHER" id="PTHR21666">
    <property type="entry name" value="PEPTIDASE-RELATED"/>
    <property type="match status" value="1"/>
</dbReference>
<reference evidence="2" key="2">
    <citation type="journal article" date="2022" name="Sci. Rep.">
        <title>In silico prediction of the enzymes involved in the degradation of the herbicide molinate by Gulosibacter molinativorax ON4T.</title>
        <authorList>
            <person name="Lopes A.R."/>
            <person name="Bunin E."/>
            <person name="Viana A.T."/>
            <person name="Froufe H."/>
            <person name="Munoz-Merida A."/>
            <person name="Pinho D."/>
            <person name="Figueiredo J."/>
            <person name="Barroso C."/>
            <person name="Vaz-Moreira I."/>
            <person name="Bellanger X."/>
            <person name="Egas C."/>
            <person name="Nunes O.C."/>
        </authorList>
    </citation>
    <scope>NUCLEOTIDE SEQUENCE</scope>
    <source>
        <strain evidence="2">ON4</strain>
    </source>
</reference>
<feature type="domain" description="M23ase beta-sheet core" evidence="1">
    <location>
        <begin position="269"/>
        <end position="366"/>
    </location>
</feature>
<dbReference type="InterPro" id="IPR016047">
    <property type="entry name" value="M23ase_b-sheet_dom"/>
</dbReference>
<gene>
    <name evidence="2" type="ORF">C7K25_15690</name>
</gene>
<proteinExistence type="predicted"/>
<dbReference type="EMBL" id="PXVD01000052">
    <property type="protein sequence ID" value="MDJ1372778.1"/>
    <property type="molecule type" value="Genomic_DNA"/>
</dbReference>
<keyword evidence="3" id="KW-1185">Reference proteome</keyword>
<accession>A0ABT7CCJ1</accession>
<comment type="caution">
    <text evidence="2">The sequence shown here is derived from an EMBL/GenBank/DDBJ whole genome shotgun (WGS) entry which is preliminary data.</text>
</comment>
<evidence type="ECO:0000313" key="3">
    <source>
        <dbReference type="Proteomes" id="UP001170379"/>
    </source>
</evidence>
<sequence length="371" mass="38841">MARWRNLKDPAIPDTNRRVRDLEAGSPIGFSSVERGGLRIASEQGLLVEGSIYGSANNVLGIPAHIDWRGTAVFSGGLSVGHSWNSPSGGLVVGETTNRRPSTFNGTTSHNDAAWFNGPIRMRDGGWSSEPPELQIGEPGGSIPSFFNGDVELNGNVEVNATTAGDNIFRVGTTDAPVDSHINGPLTTRGDLRHLNLMETATPDDYNILMVNVNGFVFKGPKVGGIGTGPGPIDPGNPGATGLVKPFPWSTVTSEFGPRESPGGIGSTNHLGIDFGYWPATYGAAIGAVGSGTVTFAGWAGGYGNAVRIDHGGGIHSYYAHQSSIVVSVGQTVNQMQTIGYIGSTGNSTGPHLHLEIIVDGVERNPRNYLV</sequence>
<dbReference type="CDD" id="cd12797">
    <property type="entry name" value="M23_peptidase"/>
    <property type="match status" value="1"/>
</dbReference>
<dbReference type="Pfam" id="PF01551">
    <property type="entry name" value="Peptidase_M23"/>
    <property type="match status" value="1"/>
</dbReference>
<dbReference type="Gene3D" id="2.70.70.10">
    <property type="entry name" value="Glucose Permease (Domain IIA)"/>
    <property type="match status" value="1"/>
</dbReference>
<protein>
    <recommendedName>
        <fullName evidence="1">M23ase beta-sheet core domain-containing protein</fullName>
    </recommendedName>
</protein>
<dbReference type="PANTHER" id="PTHR21666:SF270">
    <property type="entry name" value="MUREIN HYDROLASE ACTIVATOR ENVC"/>
    <property type="match status" value="1"/>
</dbReference>
<dbReference type="InterPro" id="IPR050570">
    <property type="entry name" value="Cell_wall_metabolism_enzyme"/>
</dbReference>
<name>A0ABT7CCJ1_9MICO</name>
<dbReference type="InterPro" id="IPR011055">
    <property type="entry name" value="Dup_hybrid_motif"/>
</dbReference>
<dbReference type="SUPFAM" id="SSF51261">
    <property type="entry name" value="Duplicated hybrid motif"/>
    <property type="match status" value="1"/>
</dbReference>
<organism evidence="2 3">
    <name type="scientific">Gulosibacter molinativorax</name>
    <dbReference type="NCBI Taxonomy" id="256821"/>
    <lineage>
        <taxon>Bacteria</taxon>
        <taxon>Bacillati</taxon>
        <taxon>Actinomycetota</taxon>
        <taxon>Actinomycetes</taxon>
        <taxon>Micrococcales</taxon>
        <taxon>Microbacteriaceae</taxon>
        <taxon>Gulosibacter</taxon>
    </lineage>
</organism>
<dbReference type="Proteomes" id="UP001170379">
    <property type="component" value="Unassembled WGS sequence"/>
</dbReference>
<reference evidence="2" key="1">
    <citation type="submission" date="2018-03" db="EMBL/GenBank/DDBJ databases">
        <authorList>
            <person name="Nunes O.C."/>
            <person name="Lopes A.R."/>
            <person name="Froufe H."/>
            <person name="Munoz-Merida A."/>
            <person name="Barroso C."/>
            <person name="Egas C."/>
        </authorList>
    </citation>
    <scope>NUCLEOTIDE SEQUENCE</scope>
    <source>
        <strain evidence="2">ON4</strain>
    </source>
</reference>
<evidence type="ECO:0000259" key="1">
    <source>
        <dbReference type="Pfam" id="PF01551"/>
    </source>
</evidence>